<accession>A0AAV9H5V1</accession>
<keyword evidence="1" id="KW-0472">Membrane</keyword>
<reference evidence="2" key="2">
    <citation type="submission" date="2023-06" db="EMBL/GenBank/DDBJ databases">
        <authorList>
            <consortium name="Lawrence Berkeley National Laboratory"/>
            <person name="Mondo S.J."/>
            <person name="Hensen N."/>
            <person name="Bonometti L."/>
            <person name="Westerberg I."/>
            <person name="Brannstrom I.O."/>
            <person name="Guillou S."/>
            <person name="Cros-Aarteil S."/>
            <person name="Calhoun S."/>
            <person name="Haridas S."/>
            <person name="Kuo A."/>
            <person name="Pangilinan J."/>
            <person name="Riley R."/>
            <person name="Labutti K."/>
            <person name="Andreopoulos B."/>
            <person name="Lipzen A."/>
            <person name="Chen C."/>
            <person name="Yanf M."/>
            <person name="Daum C."/>
            <person name="Ng V."/>
            <person name="Clum A."/>
            <person name="Steindorff A."/>
            <person name="Ohm R."/>
            <person name="Martin F."/>
            <person name="Silar P."/>
            <person name="Natvig D."/>
            <person name="Lalanne C."/>
            <person name="Gautier V."/>
            <person name="Ament-Velasquez S.L."/>
            <person name="Kruys A."/>
            <person name="Hutchinson M.I."/>
            <person name="Powell A.J."/>
            <person name="Barry K."/>
            <person name="Miller A.N."/>
            <person name="Grigoriev I.V."/>
            <person name="Debuchy R."/>
            <person name="Gladieux P."/>
            <person name="Thoren M.H."/>
            <person name="Johannesson H."/>
        </authorList>
    </citation>
    <scope>NUCLEOTIDE SEQUENCE</scope>
    <source>
        <strain evidence="2">PSN324</strain>
    </source>
</reference>
<keyword evidence="1" id="KW-0812">Transmembrane</keyword>
<proteinExistence type="predicted"/>
<dbReference type="Proteomes" id="UP001321749">
    <property type="component" value="Unassembled WGS sequence"/>
</dbReference>
<keyword evidence="1" id="KW-1133">Transmembrane helix</keyword>
<sequence>MAKPGWWAIVIVENCRVYSRQWADRDNPSNRQVNESRITVREGKTINGRWGKGSGSMAWTKAKAKQMGSMFGTVQGSLFSVCGLWLFFLPGVHVTMAKVGKRVVFGRWLGSHGRQQATGACTQWAKVRCRPHCLWCTAKPAAGIDWVRGIEASLCFYIIIKSKKLAAAQRACTLHQIWTLPPTSRVRRACSISAFSVDGRQAIPKQDRLGLSEGFPGSV</sequence>
<evidence type="ECO:0000313" key="2">
    <source>
        <dbReference type="EMBL" id="KAK4456424.1"/>
    </source>
</evidence>
<keyword evidence="3" id="KW-1185">Reference proteome</keyword>
<name>A0AAV9H5V1_9PEZI</name>
<feature type="transmembrane region" description="Helical" evidence="1">
    <location>
        <begin position="77"/>
        <end position="97"/>
    </location>
</feature>
<dbReference type="EMBL" id="MU865225">
    <property type="protein sequence ID" value="KAK4456424.1"/>
    <property type="molecule type" value="Genomic_DNA"/>
</dbReference>
<dbReference type="AlphaFoldDB" id="A0AAV9H5V1"/>
<organism evidence="2 3">
    <name type="scientific">Cladorrhinum samala</name>
    <dbReference type="NCBI Taxonomy" id="585594"/>
    <lineage>
        <taxon>Eukaryota</taxon>
        <taxon>Fungi</taxon>
        <taxon>Dikarya</taxon>
        <taxon>Ascomycota</taxon>
        <taxon>Pezizomycotina</taxon>
        <taxon>Sordariomycetes</taxon>
        <taxon>Sordariomycetidae</taxon>
        <taxon>Sordariales</taxon>
        <taxon>Podosporaceae</taxon>
        <taxon>Cladorrhinum</taxon>
    </lineage>
</organism>
<evidence type="ECO:0000313" key="3">
    <source>
        <dbReference type="Proteomes" id="UP001321749"/>
    </source>
</evidence>
<evidence type="ECO:0000256" key="1">
    <source>
        <dbReference type="SAM" id="Phobius"/>
    </source>
</evidence>
<protein>
    <submittedName>
        <fullName evidence="2">Uncharacterized protein</fullName>
    </submittedName>
</protein>
<gene>
    <name evidence="2" type="ORF">QBC42DRAFT_257304</name>
</gene>
<reference evidence="2" key="1">
    <citation type="journal article" date="2023" name="Mol. Phylogenet. Evol.">
        <title>Genome-scale phylogeny and comparative genomics of the fungal order Sordariales.</title>
        <authorList>
            <person name="Hensen N."/>
            <person name="Bonometti L."/>
            <person name="Westerberg I."/>
            <person name="Brannstrom I.O."/>
            <person name="Guillou S."/>
            <person name="Cros-Aarteil S."/>
            <person name="Calhoun S."/>
            <person name="Haridas S."/>
            <person name="Kuo A."/>
            <person name="Mondo S."/>
            <person name="Pangilinan J."/>
            <person name="Riley R."/>
            <person name="LaButti K."/>
            <person name="Andreopoulos B."/>
            <person name="Lipzen A."/>
            <person name="Chen C."/>
            <person name="Yan M."/>
            <person name="Daum C."/>
            <person name="Ng V."/>
            <person name="Clum A."/>
            <person name="Steindorff A."/>
            <person name="Ohm R.A."/>
            <person name="Martin F."/>
            <person name="Silar P."/>
            <person name="Natvig D.O."/>
            <person name="Lalanne C."/>
            <person name="Gautier V."/>
            <person name="Ament-Velasquez S.L."/>
            <person name="Kruys A."/>
            <person name="Hutchinson M.I."/>
            <person name="Powell A.J."/>
            <person name="Barry K."/>
            <person name="Miller A.N."/>
            <person name="Grigoriev I.V."/>
            <person name="Debuchy R."/>
            <person name="Gladieux P."/>
            <person name="Hiltunen Thoren M."/>
            <person name="Johannesson H."/>
        </authorList>
    </citation>
    <scope>NUCLEOTIDE SEQUENCE</scope>
    <source>
        <strain evidence="2">PSN324</strain>
    </source>
</reference>
<comment type="caution">
    <text evidence="2">The sequence shown here is derived from an EMBL/GenBank/DDBJ whole genome shotgun (WGS) entry which is preliminary data.</text>
</comment>